<proteinExistence type="predicted"/>
<dbReference type="Pfam" id="PF17921">
    <property type="entry name" value="Integrase_H2C2"/>
    <property type="match status" value="1"/>
</dbReference>
<accession>A0A6L2L0E4</accession>
<keyword evidence="6" id="KW-0695">RNA-directed DNA polymerase</keyword>
<keyword evidence="1" id="KW-0064">Aspartyl protease</keyword>
<dbReference type="PANTHER" id="PTHR47266">
    <property type="entry name" value="ENDONUCLEASE-RELATED"/>
    <property type="match status" value="1"/>
</dbReference>
<keyword evidence="6" id="KW-0548">Nucleotidyltransferase</keyword>
<dbReference type="InterPro" id="IPR043128">
    <property type="entry name" value="Rev_trsase/Diguanyl_cyclase"/>
</dbReference>
<dbReference type="SUPFAM" id="SSF53098">
    <property type="entry name" value="Ribonuclease H-like"/>
    <property type="match status" value="1"/>
</dbReference>
<dbReference type="SUPFAM" id="SSF56672">
    <property type="entry name" value="DNA/RNA polymerases"/>
    <property type="match status" value="1"/>
</dbReference>
<comment type="caution">
    <text evidence="6">The sequence shown here is derived from an EMBL/GenBank/DDBJ whole genome shotgun (WGS) entry which is preliminary data.</text>
</comment>
<evidence type="ECO:0000313" key="6">
    <source>
        <dbReference type="EMBL" id="GEU54267.1"/>
    </source>
</evidence>
<dbReference type="InterPro" id="IPR052160">
    <property type="entry name" value="Gypsy_RT_Integrase-like"/>
</dbReference>
<dbReference type="Gene3D" id="3.30.70.270">
    <property type="match status" value="1"/>
</dbReference>
<keyword evidence="3" id="KW-0175">Coiled coil</keyword>
<dbReference type="InterPro" id="IPR012337">
    <property type="entry name" value="RNaseH-like_sf"/>
</dbReference>
<dbReference type="PROSITE" id="PS50158">
    <property type="entry name" value="ZF_CCHC"/>
    <property type="match status" value="1"/>
</dbReference>
<gene>
    <name evidence="6" type="ORF">Tci_026245</name>
</gene>
<dbReference type="InterPro" id="IPR001878">
    <property type="entry name" value="Znf_CCHC"/>
</dbReference>
<sequence>MCIDHRELNKLTAKNRYQLPRIDNIFDQLQGSSVYSKINLRERKSMKNILELIKKEEMYPKFSMCNFWLSKVQFLGHVINSEGSGNFMIYCDASHKGFGAVKARKEENYGTEDLYGMTKKLEPRADGTLCLKNRSWIPCFGDLRALIMHEYLKSKYLIHPRPDKMYQNLKKLYWWPNMKVEIATYINKCLTCAKKAIGPQLDMNTAYHPQTFGQSERTIQILKDMLHAYVIDFKKGWDRNLPLVEVGDTQLTGLDIFHETTKNIIQIKNRIQATCDRQKSYTDRRRKALEFQVVDKVDKRLDLSISNYPAYSSSTCLQGLLVVGDRTKLNLCRTIEGNSQSDYSLSDLLMLNVILRRGVTLGSLISSIVALTPCGGAVRALHLKWREKVTAIEELKDLSSLALDELISNLKVHEVVMEKDSEIYRGKKERVKSIALKAKKKSSDDETSTSRSDDKEYSMAIRNFKSDNASSLDNDTMQAEYDNLCEISLKIINKNKNLKTKRDLLEKGVLELNKKIKKLKRSKEIDIACKLCQELKLENAKLKETQVKFVKSDKSANLLKEMVNNQNLSSCKTGLGFDSTKALTSRTKLMGFVGSSVEKATDGSTIKAHGSTILRYVNRMSGKKLTEHFFSPPMCFILNFVITRKKPIHNRIDEAKKPSLKPSLKSGIDEWIKDSGCSKHMTGNKSLFSTYKAYDGEDVDNLAFNLLSVGQIYDNKCQVLLTEDGSEILKDVNINNEEDESIEVDEVVNIKVSKNHSLDQIIVVNVFSPDHVHDLPKVKPNQLVPALVDENDEPEKEKEFKDEEEFEEEETQEEKEDMEVDIKKEENEPELIFLYVEDMVEPEDETVLNSVHEVGQSSTTTFLREDGDSLLPSFMRRNINSLFGEKEVVLEDIIKEFGNAEERVECKKLKKELEEVRIMPPKSRPLTQVSIERMITQRVNEALTADRARRVNVSGAGGSRQGEAPTTRECTFSGFMKCNPTVFHCVDGAVELQRWFEKTEMVLEISKCAEGKKVKFTAATLQGPALTWWNKRVLSSRRSSKDGARVMESKENVKVNAYLRGLSENIKGNKRKWENFQSGNSSRENYKDNSHHQQNNQKQGNAQAMITCHNCGKIGHKSWYCKEKNVAIGGKCSARLDLF</sequence>
<keyword evidence="2" id="KW-0479">Metal-binding</keyword>
<feature type="domain" description="CCHC-type" evidence="5">
    <location>
        <begin position="1108"/>
        <end position="1123"/>
    </location>
</feature>
<evidence type="ECO:0000256" key="1">
    <source>
        <dbReference type="ARBA" id="ARBA00022750"/>
    </source>
</evidence>
<keyword evidence="2" id="KW-0862">Zinc</keyword>
<keyword evidence="2" id="KW-0863">Zinc-finger</keyword>
<reference evidence="6" key="1">
    <citation type="journal article" date="2019" name="Sci. Rep.">
        <title>Draft genome of Tanacetum cinerariifolium, the natural source of mosquito coil.</title>
        <authorList>
            <person name="Yamashiro T."/>
            <person name="Shiraishi A."/>
            <person name="Satake H."/>
            <person name="Nakayama K."/>
        </authorList>
    </citation>
    <scope>NUCLEOTIDE SEQUENCE</scope>
</reference>
<keyword evidence="1" id="KW-0378">Hydrolase</keyword>
<organism evidence="6">
    <name type="scientific">Tanacetum cinerariifolium</name>
    <name type="common">Dalmatian daisy</name>
    <name type="synonym">Chrysanthemum cinerariifolium</name>
    <dbReference type="NCBI Taxonomy" id="118510"/>
    <lineage>
        <taxon>Eukaryota</taxon>
        <taxon>Viridiplantae</taxon>
        <taxon>Streptophyta</taxon>
        <taxon>Embryophyta</taxon>
        <taxon>Tracheophyta</taxon>
        <taxon>Spermatophyta</taxon>
        <taxon>Magnoliopsida</taxon>
        <taxon>eudicotyledons</taxon>
        <taxon>Gunneridae</taxon>
        <taxon>Pentapetalae</taxon>
        <taxon>asterids</taxon>
        <taxon>campanulids</taxon>
        <taxon>Asterales</taxon>
        <taxon>Asteraceae</taxon>
        <taxon>Asteroideae</taxon>
        <taxon>Anthemideae</taxon>
        <taxon>Anthemidinae</taxon>
        <taxon>Tanacetum</taxon>
    </lineage>
</organism>
<dbReference type="GO" id="GO:0008270">
    <property type="term" value="F:zinc ion binding"/>
    <property type="evidence" value="ECO:0007669"/>
    <property type="project" value="UniProtKB-KW"/>
</dbReference>
<dbReference type="GO" id="GO:0004190">
    <property type="term" value="F:aspartic-type endopeptidase activity"/>
    <property type="evidence" value="ECO:0007669"/>
    <property type="project" value="UniProtKB-KW"/>
</dbReference>
<dbReference type="GO" id="GO:0003964">
    <property type="term" value="F:RNA-directed DNA polymerase activity"/>
    <property type="evidence" value="ECO:0007669"/>
    <property type="project" value="UniProtKB-KW"/>
</dbReference>
<dbReference type="InterPro" id="IPR041588">
    <property type="entry name" value="Integrase_H2C2"/>
</dbReference>
<dbReference type="GO" id="GO:0003676">
    <property type="term" value="F:nucleic acid binding"/>
    <property type="evidence" value="ECO:0007669"/>
    <property type="project" value="InterPro"/>
</dbReference>
<dbReference type="InterPro" id="IPR054722">
    <property type="entry name" value="PolX-like_BBD"/>
</dbReference>
<evidence type="ECO:0000256" key="4">
    <source>
        <dbReference type="SAM" id="MobiDB-lite"/>
    </source>
</evidence>
<dbReference type="Pfam" id="PF22936">
    <property type="entry name" value="Pol_BBD"/>
    <property type="match status" value="1"/>
</dbReference>
<evidence type="ECO:0000259" key="5">
    <source>
        <dbReference type="PROSITE" id="PS50158"/>
    </source>
</evidence>
<evidence type="ECO:0000256" key="3">
    <source>
        <dbReference type="SAM" id="Coils"/>
    </source>
</evidence>
<dbReference type="AlphaFoldDB" id="A0A6L2L0E4"/>
<feature type="region of interest" description="Disordered" evidence="4">
    <location>
        <begin position="1073"/>
        <end position="1100"/>
    </location>
</feature>
<feature type="region of interest" description="Disordered" evidence="4">
    <location>
        <begin position="788"/>
        <end position="820"/>
    </location>
</feature>
<evidence type="ECO:0000256" key="2">
    <source>
        <dbReference type="PROSITE-ProRule" id="PRU00047"/>
    </source>
</evidence>
<protein>
    <submittedName>
        <fullName evidence="6">Reverse transcriptase domain-containing protein</fullName>
    </submittedName>
</protein>
<name>A0A6L2L0E4_TANCI</name>
<dbReference type="InterPro" id="IPR043502">
    <property type="entry name" value="DNA/RNA_pol_sf"/>
</dbReference>
<dbReference type="Gene3D" id="1.10.340.70">
    <property type="match status" value="1"/>
</dbReference>
<keyword evidence="6" id="KW-0808">Transferase</keyword>
<feature type="compositionally biased region" description="Acidic residues" evidence="4">
    <location>
        <begin position="802"/>
        <end position="819"/>
    </location>
</feature>
<keyword evidence="1" id="KW-0645">Protease</keyword>
<feature type="coiled-coil region" evidence="3">
    <location>
        <begin position="495"/>
        <end position="522"/>
    </location>
</feature>
<dbReference type="EMBL" id="BKCJ010003306">
    <property type="protein sequence ID" value="GEU54267.1"/>
    <property type="molecule type" value="Genomic_DNA"/>
</dbReference>